<comment type="subunit">
    <text evidence="13">Component of the ATP synthase complex composed at least of ATP5F1A/subunit alpha, ATP5F1B/subunit beta, ATP5MC1/subunit c (homooctomer), MT-ATP6/subunit a, MT-ATP8/subunit 8, ATP5ME/subunit e, ATP5MF/subunit f, ATP5MG/subunit g, ATP5MK/subunit k, ATP5MJ/subunit j, ATP5F1C/subunit gamma, ATP5F1D/subunit delta, ATP5F1E/subunit epsilon, ATP5PF/subunit F6, ATP5PB/subunit b, ATP5PD/subunit d, ATP5PO/subunit OSCP. ATP synthase complex consists of a soluble F(1) head domain (subunits alpha(3) and beta(3)) - the catalytic core - and a membrane F(0) domain - the membrane proton channel (subunits c, a, 8, e, f, g, k and j). These two domains are linked by a central stalk (subunits gamma, delta, and epsilon) rotating inside the F1 region and a stationary peripheral stalk (subunits F6, b, d, and OSCP).</text>
</comment>
<proteinExistence type="inferred from homology"/>
<dbReference type="PANTHER" id="PTHR39937:SF1">
    <property type="entry name" value="ATP SYNTHASE PROTEIN 8"/>
    <property type="match status" value="1"/>
</dbReference>
<keyword evidence="10" id="KW-0472">Membrane</keyword>
<evidence type="ECO:0000256" key="6">
    <source>
        <dbReference type="ARBA" id="ARBA00022781"/>
    </source>
</evidence>
<name>A0A5K7RLB7_9TELE</name>
<evidence type="ECO:0000256" key="3">
    <source>
        <dbReference type="ARBA" id="ARBA00022448"/>
    </source>
</evidence>
<feature type="region of interest" description="Disordered" evidence="15">
    <location>
        <begin position="35"/>
        <end position="55"/>
    </location>
</feature>
<evidence type="ECO:0000256" key="2">
    <source>
        <dbReference type="ARBA" id="ARBA00008892"/>
    </source>
</evidence>
<evidence type="ECO:0000256" key="5">
    <source>
        <dbReference type="ARBA" id="ARBA00022692"/>
    </source>
</evidence>
<organism evidence="17">
    <name type="scientific">Raneya brasiliensis</name>
    <name type="common">banded cusk eel</name>
    <dbReference type="NCBI Taxonomy" id="458605"/>
    <lineage>
        <taxon>Eukaryota</taxon>
        <taxon>Metazoa</taxon>
        <taxon>Chordata</taxon>
        <taxon>Craniata</taxon>
        <taxon>Vertebrata</taxon>
        <taxon>Euteleostomi</taxon>
        <taxon>Actinopterygii</taxon>
        <taxon>Neopterygii</taxon>
        <taxon>Teleostei</taxon>
        <taxon>Neoteleostei</taxon>
        <taxon>Acanthomorphata</taxon>
        <taxon>Ophidiaria</taxon>
        <taxon>Ophidiiformes</taxon>
        <taxon>Ophidiidae</taxon>
        <taxon>Raneya</taxon>
    </lineage>
</organism>
<evidence type="ECO:0000256" key="12">
    <source>
        <dbReference type="ARBA" id="ARBA00053067"/>
    </source>
</evidence>
<dbReference type="GO" id="GO:0015078">
    <property type="term" value="F:proton transmembrane transporter activity"/>
    <property type="evidence" value="ECO:0007669"/>
    <property type="project" value="InterPro"/>
</dbReference>
<keyword evidence="16" id="KW-0732">Signal</keyword>
<dbReference type="GO" id="GO:0045259">
    <property type="term" value="C:proton-transporting ATP synthase complex"/>
    <property type="evidence" value="ECO:0007669"/>
    <property type="project" value="UniProtKB-KW"/>
</dbReference>
<evidence type="ECO:0000256" key="15">
    <source>
        <dbReference type="SAM" id="MobiDB-lite"/>
    </source>
</evidence>
<dbReference type="GO" id="GO:0031966">
    <property type="term" value="C:mitochondrial membrane"/>
    <property type="evidence" value="ECO:0007669"/>
    <property type="project" value="UniProtKB-SubCell"/>
</dbReference>
<dbReference type="PANTHER" id="PTHR39937">
    <property type="entry name" value="ATP SYNTHASE PROTEIN 8"/>
    <property type="match status" value="1"/>
</dbReference>
<keyword evidence="5 14" id="KW-0812">Transmembrane</keyword>
<evidence type="ECO:0000256" key="9">
    <source>
        <dbReference type="ARBA" id="ARBA00023128"/>
    </source>
</evidence>
<keyword evidence="9 14" id="KW-0496">Mitochondrion</keyword>
<evidence type="ECO:0000256" key="10">
    <source>
        <dbReference type="ARBA" id="ARBA00023136"/>
    </source>
</evidence>
<feature type="compositionally biased region" description="Polar residues" evidence="15">
    <location>
        <begin position="38"/>
        <end position="55"/>
    </location>
</feature>
<keyword evidence="4 14" id="KW-0138">CF(0)</keyword>
<geneLocation type="mitochondrion" evidence="17"/>
<evidence type="ECO:0000256" key="8">
    <source>
        <dbReference type="ARBA" id="ARBA00023065"/>
    </source>
</evidence>
<protein>
    <recommendedName>
        <fullName evidence="14">ATP synthase complex subunit 8</fullName>
    </recommendedName>
</protein>
<comment type="similarity">
    <text evidence="2 14">Belongs to the ATPase protein 8 family.</text>
</comment>
<evidence type="ECO:0000256" key="14">
    <source>
        <dbReference type="RuleBase" id="RU003661"/>
    </source>
</evidence>
<feature type="signal peptide" evidence="16">
    <location>
        <begin position="1"/>
        <end position="30"/>
    </location>
</feature>
<evidence type="ECO:0000313" key="17">
    <source>
        <dbReference type="EMBL" id="BBB55737.1"/>
    </source>
</evidence>
<keyword evidence="11" id="KW-0066">ATP synthesis</keyword>
<evidence type="ECO:0000256" key="11">
    <source>
        <dbReference type="ARBA" id="ARBA00023310"/>
    </source>
</evidence>
<keyword evidence="3 14" id="KW-0813">Transport</keyword>
<keyword evidence="6 14" id="KW-0375">Hydrogen ion transport</keyword>
<dbReference type="InterPro" id="IPR050635">
    <property type="entry name" value="ATPase_protein_8"/>
</dbReference>
<dbReference type="Pfam" id="PF00895">
    <property type="entry name" value="ATP-synt_8"/>
    <property type="match status" value="1"/>
</dbReference>
<keyword evidence="7" id="KW-1133">Transmembrane helix</keyword>
<sequence length="55" mass="6286">MPQLNPDPWLMIMICTWAVLLVIIPPKILAHTYPNEPTAKSSKTSESQPWNLPWS</sequence>
<reference evidence="17" key="1">
    <citation type="journal article" date="2019" name="Mitochondrial DNA Part B Resour">
        <title>A new mitochondrial gene order in the banded cusk-eel Raneya brasiliensis (Actinopterygii, Ophidiiformes).</title>
        <authorList>
            <person name="Fromm A."/>
            <person name="Atkinson S.D."/>
            <person name="Alama-Bermejo G."/>
            <person name="Cartwright P."/>
            <person name="Bartholomew J.L."/>
            <person name="Huchon D."/>
        </authorList>
    </citation>
    <scope>NUCLEOTIDE SEQUENCE</scope>
    <source>
        <tissue evidence="17">Gall bladder</tissue>
    </source>
</reference>
<evidence type="ECO:0000256" key="1">
    <source>
        <dbReference type="ARBA" id="ARBA00004304"/>
    </source>
</evidence>
<dbReference type="EMBL" id="LC341245">
    <property type="protein sequence ID" value="BBB55737.1"/>
    <property type="molecule type" value="Genomic_DNA"/>
</dbReference>
<dbReference type="InterPro" id="IPR001421">
    <property type="entry name" value="ATP8_metazoa"/>
</dbReference>
<keyword evidence="8 14" id="KW-0406">Ion transport</keyword>
<evidence type="ECO:0000256" key="16">
    <source>
        <dbReference type="SAM" id="SignalP"/>
    </source>
</evidence>
<dbReference type="AlphaFoldDB" id="A0A5K7RLB7"/>
<evidence type="ECO:0000256" key="4">
    <source>
        <dbReference type="ARBA" id="ARBA00022547"/>
    </source>
</evidence>
<feature type="chain" id="PRO_5024395711" description="ATP synthase complex subunit 8" evidence="16">
    <location>
        <begin position="31"/>
        <end position="55"/>
    </location>
</feature>
<comment type="subcellular location">
    <subcellularLocation>
        <location evidence="1 14">Mitochondrion membrane</location>
        <topology evidence="1 14">Single-pass membrane protein</topology>
    </subcellularLocation>
</comment>
<evidence type="ECO:0000256" key="13">
    <source>
        <dbReference type="ARBA" id="ARBA00064647"/>
    </source>
</evidence>
<dbReference type="GO" id="GO:0015986">
    <property type="term" value="P:proton motive force-driven ATP synthesis"/>
    <property type="evidence" value="ECO:0007669"/>
    <property type="project" value="InterPro"/>
</dbReference>
<accession>A0A5K7RLB7</accession>
<evidence type="ECO:0000256" key="7">
    <source>
        <dbReference type="ARBA" id="ARBA00022989"/>
    </source>
</evidence>
<comment type="function">
    <text evidence="12">Subunit 8, of the mitochondrial membrane ATP synthase complex (F(1)F(0) ATP synthase or Complex V) that produces ATP from ADP in the presence of a proton gradient across the membrane which is generated by electron transport complexes of the respiratory chain. ATP synthase complex consist of a soluble F(1) head domain - the catalytic core - and a membrane F(1) domain - the membrane proton channel. These two domains are linked by a central stalk rotating inside the F(1) region and a stationary peripheral stalk. During catalysis, ATP synthesis in the catalytic domain of F(1) is coupled via a rotary mechanism of the central stalk subunits to proton translocation. In vivo, can only synthesize ATP although its ATP hydrolase activity can be activated artificially in vitro. Part of the complex F(0) domain.</text>
</comment>
<gene>
    <name evidence="17" type="primary">Atp8</name>
</gene>